<dbReference type="GO" id="GO:0005886">
    <property type="term" value="C:plasma membrane"/>
    <property type="evidence" value="ECO:0007669"/>
    <property type="project" value="TreeGrafter"/>
</dbReference>
<dbReference type="OrthoDB" id="27109at2759"/>
<dbReference type="Pfam" id="PF15277">
    <property type="entry name" value="Sec3-PIP2_bind"/>
    <property type="match status" value="1"/>
</dbReference>
<name>A0A066V2Z7_TILAU</name>
<proteinExistence type="predicted"/>
<dbReference type="GO" id="GO:0005546">
    <property type="term" value="F:phosphatidylinositol-4,5-bisphosphate binding"/>
    <property type="evidence" value="ECO:0007669"/>
    <property type="project" value="TreeGrafter"/>
</dbReference>
<dbReference type="InterPro" id="IPR028258">
    <property type="entry name" value="Sec3-PIP2_bind"/>
</dbReference>
<protein>
    <recommendedName>
        <fullName evidence="1">Exocyst complex component Sec3 PIP2-binding N-terminal domain-containing protein</fullName>
    </recommendedName>
</protein>
<reference evidence="2 3" key="1">
    <citation type="submission" date="2014-05" db="EMBL/GenBank/DDBJ databases">
        <title>Draft genome sequence of a rare smut relative, Tilletiaria anomala UBC 951.</title>
        <authorList>
            <consortium name="DOE Joint Genome Institute"/>
            <person name="Toome M."/>
            <person name="Kuo A."/>
            <person name="Henrissat B."/>
            <person name="Lipzen A."/>
            <person name="Tritt A."/>
            <person name="Yoshinaga Y."/>
            <person name="Zane M."/>
            <person name="Barry K."/>
            <person name="Grigoriev I.V."/>
            <person name="Spatafora J.W."/>
            <person name="Aimea M.C."/>
        </authorList>
    </citation>
    <scope>NUCLEOTIDE SEQUENCE [LARGE SCALE GENOMIC DNA]</scope>
    <source>
        <strain evidence="2 3">UBC 951</strain>
    </source>
</reference>
<dbReference type="SMART" id="SM01313">
    <property type="entry name" value="Sec3-PIP2_bind"/>
    <property type="match status" value="1"/>
</dbReference>
<gene>
    <name evidence="2" type="ORF">K437DRAFT_229955</name>
</gene>
<dbReference type="EMBL" id="JMSN01000183">
    <property type="protein sequence ID" value="KDN36082.1"/>
    <property type="molecule type" value="Genomic_DNA"/>
</dbReference>
<evidence type="ECO:0000259" key="1">
    <source>
        <dbReference type="SMART" id="SM01313"/>
    </source>
</evidence>
<evidence type="ECO:0000313" key="3">
    <source>
        <dbReference type="Proteomes" id="UP000027361"/>
    </source>
</evidence>
<evidence type="ECO:0000313" key="2">
    <source>
        <dbReference type="EMBL" id="KDN36082.1"/>
    </source>
</evidence>
<dbReference type="AlphaFoldDB" id="A0A066V2Z7"/>
<dbReference type="GO" id="GO:0000145">
    <property type="term" value="C:exocyst"/>
    <property type="evidence" value="ECO:0007669"/>
    <property type="project" value="TreeGrafter"/>
</dbReference>
<accession>A0A066V2Z7</accession>
<dbReference type="Proteomes" id="UP000027361">
    <property type="component" value="Unassembled WGS sequence"/>
</dbReference>
<keyword evidence="3" id="KW-1185">Reference proteome</keyword>
<dbReference type="GO" id="GO:0006887">
    <property type="term" value="P:exocytosis"/>
    <property type="evidence" value="ECO:0007669"/>
    <property type="project" value="TreeGrafter"/>
</dbReference>
<organism evidence="2 3">
    <name type="scientific">Tilletiaria anomala (strain ATCC 24038 / CBS 436.72 / UBC 951)</name>
    <dbReference type="NCBI Taxonomy" id="1037660"/>
    <lineage>
        <taxon>Eukaryota</taxon>
        <taxon>Fungi</taxon>
        <taxon>Dikarya</taxon>
        <taxon>Basidiomycota</taxon>
        <taxon>Ustilaginomycotina</taxon>
        <taxon>Exobasidiomycetes</taxon>
        <taxon>Georgefischeriales</taxon>
        <taxon>Tilletiariaceae</taxon>
        <taxon>Tilletiaria</taxon>
    </lineage>
</organism>
<dbReference type="PANTHER" id="PTHR16092:SF14">
    <property type="entry name" value="EXOCYST COMPLEX COMPONENT 1 ISOFORM X1"/>
    <property type="match status" value="1"/>
</dbReference>
<feature type="non-terminal residue" evidence="2">
    <location>
        <position position="129"/>
    </location>
</feature>
<dbReference type="HOGENOM" id="CLU_1954066_0_0_1"/>
<sequence length="129" mass="14477">MSTKDSFNAALQARNPSNNYIAHLKIWETAEDDTGAGAAGSSQRKARYLILAVDKSSGKVSINKAKRNANGSFSIGKDWDLNTLHEVQVYGPDSFCITLTRAYKWQTERPREQTLFLQSLVKVYRKYTG</sequence>
<dbReference type="RefSeq" id="XP_013239931.1">
    <property type="nucleotide sequence ID" value="XM_013384477.1"/>
</dbReference>
<dbReference type="InParanoid" id="A0A066V2Z7"/>
<comment type="caution">
    <text evidence="2">The sequence shown here is derived from an EMBL/GenBank/DDBJ whole genome shotgun (WGS) entry which is preliminary data.</text>
</comment>
<dbReference type="PANTHER" id="PTHR16092">
    <property type="entry name" value="SEC3/SYNTAXIN-RELATED"/>
    <property type="match status" value="1"/>
</dbReference>
<dbReference type="STRING" id="1037660.A0A066V2Z7"/>
<dbReference type="Gene3D" id="2.30.29.90">
    <property type="match status" value="1"/>
</dbReference>
<dbReference type="GeneID" id="25262724"/>
<feature type="domain" description="Exocyst complex component Sec3 PIP2-binding N-terminal" evidence="1">
    <location>
        <begin position="42"/>
        <end position="127"/>
    </location>
</feature>
<dbReference type="GO" id="GO:0006893">
    <property type="term" value="P:Golgi to plasma membrane transport"/>
    <property type="evidence" value="ECO:0007669"/>
    <property type="project" value="TreeGrafter"/>
</dbReference>
<dbReference type="OMA" id="HIKVWEA"/>